<protein>
    <submittedName>
        <fullName evidence="1">Uncharacterized protein</fullName>
    </submittedName>
</protein>
<dbReference type="EMBL" id="KV417654">
    <property type="protein sequence ID" value="KZP12011.1"/>
    <property type="molecule type" value="Genomic_DNA"/>
</dbReference>
<keyword evidence="2" id="KW-1185">Reference proteome</keyword>
<dbReference type="OrthoDB" id="3134980at2759"/>
<reference evidence="1 2" key="1">
    <citation type="journal article" date="2016" name="Mol. Biol. Evol.">
        <title>Comparative Genomics of Early-Diverging Mushroom-Forming Fungi Provides Insights into the Origins of Lignocellulose Decay Capabilities.</title>
        <authorList>
            <person name="Nagy L.G."/>
            <person name="Riley R."/>
            <person name="Tritt A."/>
            <person name="Adam C."/>
            <person name="Daum C."/>
            <person name="Floudas D."/>
            <person name="Sun H."/>
            <person name="Yadav J.S."/>
            <person name="Pangilinan J."/>
            <person name="Larsson K.H."/>
            <person name="Matsuura K."/>
            <person name="Barry K."/>
            <person name="Labutti K."/>
            <person name="Kuo R."/>
            <person name="Ohm R.A."/>
            <person name="Bhattacharya S.S."/>
            <person name="Shirouzu T."/>
            <person name="Yoshinaga Y."/>
            <person name="Martin F.M."/>
            <person name="Grigoriev I.V."/>
            <person name="Hibbett D.S."/>
        </authorList>
    </citation>
    <scope>NUCLEOTIDE SEQUENCE [LARGE SCALE GENOMIC DNA]</scope>
    <source>
        <strain evidence="1 2">CBS 109695</strain>
    </source>
</reference>
<accession>A0A166AVT1</accession>
<organism evidence="1 2">
    <name type="scientific">Athelia psychrophila</name>
    <dbReference type="NCBI Taxonomy" id="1759441"/>
    <lineage>
        <taxon>Eukaryota</taxon>
        <taxon>Fungi</taxon>
        <taxon>Dikarya</taxon>
        <taxon>Basidiomycota</taxon>
        <taxon>Agaricomycotina</taxon>
        <taxon>Agaricomycetes</taxon>
        <taxon>Agaricomycetidae</taxon>
        <taxon>Atheliales</taxon>
        <taxon>Atheliaceae</taxon>
        <taxon>Athelia</taxon>
    </lineage>
</organism>
<proteinExistence type="predicted"/>
<feature type="non-terminal residue" evidence="1">
    <location>
        <position position="1"/>
    </location>
</feature>
<name>A0A166AVT1_9AGAM</name>
<evidence type="ECO:0000313" key="1">
    <source>
        <dbReference type="EMBL" id="KZP12011.1"/>
    </source>
</evidence>
<dbReference type="AlphaFoldDB" id="A0A166AVT1"/>
<gene>
    <name evidence="1" type="ORF">FIBSPDRAFT_755674</name>
</gene>
<dbReference type="Proteomes" id="UP000076532">
    <property type="component" value="Unassembled WGS sequence"/>
</dbReference>
<evidence type="ECO:0000313" key="2">
    <source>
        <dbReference type="Proteomes" id="UP000076532"/>
    </source>
</evidence>
<sequence>IIDGRYHNPCRHFTSMATQFQDCLSEQCLFSSRHIHPIGCKSQSCARLMAQPNYIPIRTSTTQCPDCVSRLRDGILGLSDLST</sequence>